<dbReference type="InterPro" id="IPR000352">
    <property type="entry name" value="Pep_chain_release_fac_I"/>
</dbReference>
<dbReference type="Gene3D" id="3.30.160.20">
    <property type="match status" value="1"/>
</dbReference>
<organism evidence="8 9">
    <name type="scientific">Polyangium fumosum</name>
    <dbReference type="NCBI Taxonomy" id="889272"/>
    <lineage>
        <taxon>Bacteria</taxon>
        <taxon>Pseudomonadati</taxon>
        <taxon>Myxococcota</taxon>
        <taxon>Polyangia</taxon>
        <taxon>Polyangiales</taxon>
        <taxon>Polyangiaceae</taxon>
        <taxon>Polyangium</taxon>
    </lineage>
</organism>
<dbReference type="PROSITE" id="PS00745">
    <property type="entry name" value="RF_PROK_I"/>
    <property type="match status" value="1"/>
</dbReference>
<dbReference type="Pfam" id="PF03462">
    <property type="entry name" value="PCRF"/>
    <property type="match status" value="1"/>
</dbReference>
<dbReference type="SMART" id="SM00937">
    <property type="entry name" value="PCRF"/>
    <property type="match status" value="1"/>
</dbReference>
<comment type="PTM">
    <text evidence="4">Methylated by PrmC. Methylation increases the termination efficiency of RF2.</text>
</comment>
<dbReference type="InterPro" id="IPR004374">
    <property type="entry name" value="PrfB"/>
</dbReference>
<dbReference type="Gene3D" id="3.30.70.1660">
    <property type="match status" value="1"/>
</dbReference>
<evidence type="ECO:0000256" key="4">
    <source>
        <dbReference type="HAMAP-Rule" id="MF_00094"/>
    </source>
</evidence>
<feature type="coiled-coil region" evidence="6">
    <location>
        <begin position="87"/>
        <end position="114"/>
    </location>
</feature>
<dbReference type="PANTHER" id="PTHR43116:SF3">
    <property type="entry name" value="CLASS I PEPTIDE CHAIN RELEASE FACTOR"/>
    <property type="match status" value="1"/>
</dbReference>
<dbReference type="InterPro" id="IPR005139">
    <property type="entry name" value="PCRF"/>
</dbReference>
<dbReference type="Pfam" id="PF00472">
    <property type="entry name" value="RF-1"/>
    <property type="match status" value="1"/>
</dbReference>
<keyword evidence="9" id="KW-1185">Reference proteome</keyword>
<proteinExistence type="inferred from homology"/>
<dbReference type="GO" id="GO:0005737">
    <property type="term" value="C:cytoplasm"/>
    <property type="evidence" value="ECO:0007669"/>
    <property type="project" value="UniProtKB-SubCell"/>
</dbReference>
<accession>A0A4U1JI73</accession>
<comment type="similarity">
    <text evidence="1 4">Belongs to the prokaryotic/mitochondrial release factor family.</text>
</comment>
<name>A0A4U1JI73_9BACT</name>
<sequence length="381" mass="42172">MLSETREKIEDLKRRYAALRGHLDVPKLTRMLAELTQKSLEPGFWNDQTKAQATLRKRADVEQKLEVAQTLGRAIDDTAEYLELAAAENDEAAMADCEKQVVELDARLRKVELERMLSGPADQSNAIVSIHPGAGGTDAKDWASMLLRMYLRFCERRGYKTEIIDYQDGDEAGIDAVSFTVSGPGAYGYLRSETGVHRLVRMSPFNADHTRQTAFAAVEITPDVGDDIQIDINEKDIEITTMRAGGKGGQNVNKVETAVRLRYLPDPTINIVCRAERSQHQNRAMALKMLKAKLYERELARRDAENAAYQASKTAINFGSQIRNYVLAPYRLVKDVRTASESGNVDAVLDGDLDAFIEAYLLAAAGGTLKKGGQVVAEDDA</sequence>
<dbReference type="NCBIfam" id="TIGR00020">
    <property type="entry name" value="prfB"/>
    <property type="match status" value="1"/>
</dbReference>
<evidence type="ECO:0000256" key="2">
    <source>
        <dbReference type="ARBA" id="ARBA00022481"/>
    </source>
</evidence>
<evidence type="ECO:0000259" key="7">
    <source>
        <dbReference type="PROSITE" id="PS00745"/>
    </source>
</evidence>
<dbReference type="SUPFAM" id="SSF75620">
    <property type="entry name" value="Release factor"/>
    <property type="match status" value="1"/>
</dbReference>
<dbReference type="OrthoDB" id="9806673at2"/>
<evidence type="ECO:0000313" key="8">
    <source>
        <dbReference type="EMBL" id="TKD12340.1"/>
    </source>
</evidence>
<keyword evidence="4" id="KW-0963">Cytoplasm</keyword>
<reference evidence="8 9" key="1">
    <citation type="submission" date="2019-04" db="EMBL/GenBank/DDBJ databases">
        <authorList>
            <person name="Li Y."/>
            <person name="Wang J."/>
        </authorList>
    </citation>
    <scope>NUCLEOTIDE SEQUENCE [LARGE SCALE GENOMIC DNA]</scope>
    <source>
        <strain evidence="8 9">DSM 14668</strain>
    </source>
</reference>
<comment type="caution">
    <text evidence="8">The sequence shown here is derived from an EMBL/GenBank/DDBJ whole genome shotgun (WGS) entry which is preliminary data.</text>
</comment>
<keyword evidence="6" id="KW-0175">Coiled coil</keyword>
<dbReference type="InterPro" id="IPR045853">
    <property type="entry name" value="Pep_chain_release_fac_I_sf"/>
</dbReference>
<dbReference type="EMBL" id="SSMQ01000003">
    <property type="protein sequence ID" value="TKD12340.1"/>
    <property type="molecule type" value="Genomic_DNA"/>
</dbReference>
<dbReference type="AlphaFoldDB" id="A0A4U1JI73"/>
<comment type="subcellular location">
    <subcellularLocation>
        <location evidence="4">Cytoplasm</location>
    </subcellularLocation>
</comment>
<feature type="modified residue" description="N5-methylglutamine" evidence="4">
    <location>
        <position position="250"/>
    </location>
</feature>
<dbReference type="HAMAP" id="MF_00094">
    <property type="entry name" value="Rel_fac_2"/>
    <property type="match status" value="1"/>
</dbReference>
<protein>
    <recommendedName>
        <fullName evidence="4 5">Peptide chain release factor 2</fullName>
        <shortName evidence="4">RF-2</shortName>
    </recommendedName>
</protein>
<gene>
    <name evidence="4" type="primary">prfB</name>
    <name evidence="8" type="ORF">E8A74_04370</name>
</gene>
<evidence type="ECO:0000256" key="1">
    <source>
        <dbReference type="ARBA" id="ARBA00010835"/>
    </source>
</evidence>
<dbReference type="PANTHER" id="PTHR43116">
    <property type="entry name" value="PEPTIDE CHAIN RELEASE FACTOR 2"/>
    <property type="match status" value="1"/>
</dbReference>
<evidence type="ECO:0000256" key="6">
    <source>
        <dbReference type="SAM" id="Coils"/>
    </source>
</evidence>
<evidence type="ECO:0000256" key="3">
    <source>
        <dbReference type="ARBA" id="ARBA00022917"/>
    </source>
</evidence>
<dbReference type="Proteomes" id="UP000309215">
    <property type="component" value="Unassembled WGS sequence"/>
</dbReference>
<feature type="domain" description="Prokaryotic-type class I peptide chain release factors" evidence="7">
    <location>
        <begin position="243"/>
        <end position="259"/>
    </location>
</feature>
<evidence type="ECO:0000256" key="5">
    <source>
        <dbReference type="NCBIfam" id="TIGR00020"/>
    </source>
</evidence>
<keyword evidence="2 4" id="KW-0488">Methylation</keyword>
<keyword evidence="3 4" id="KW-0648">Protein biosynthesis</keyword>
<dbReference type="GO" id="GO:0016149">
    <property type="term" value="F:translation release factor activity, codon specific"/>
    <property type="evidence" value="ECO:0007669"/>
    <property type="project" value="UniProtKB-UniRule"/>
</dbReference>
<evidence type="ECO:0000313" key="9">
    <source>
        <dbReference type="Proteomes" id="UP000309215"/>
    </source>
</evidence>
<dbReference type="Gene3D" id="1.20.58.410">
    <property type="entry name" value="Release factor"/>
    <property type="match status" value="1"/>
</dbReference>
<dbReference type="RefSeq" id="WP_136927639.1">
    <property type="nucleotide sequence ID" value="NZ_SSMQ01000003.1"/>
</dbReference>
<comment type="function">
    <text evidence="4">Peptide chain release factor 2 directs the termination of translation in response to the peptide chain termination codons UGA and UAA.</text>
</comment>